<keyword evidence="1" id="KW-0812">Transmembrane</keyword>
<dbReference type="AlphaFoldDB" id="A0A644WV93"/>
<name>A0A644WV93_9ZZZZ</name>
<dbReference type="EMBL" id="VSSQ01001355">
    <property type="protein sequence ID" value="MPM07607.1"/>
    <property type="molecule type" value="Genomic_DNA"/>
</dbReference>
<feature type="transmembrane region" description="Helical" evidence="1">
    <location>
        <begin position="18"/>
        <end position="36"/>
    </location>
</feature>
<gene>
    <name evidence="3" type="ORF">SDC9_53913</name>
</gene>
<evidence type="ECO:0000313" key="3">
    <source>
        <dbReference type="EMBL" id="MPM07607.1"/>
    </source>
</evidence>
<feature type="transmembrane region" description="Helical" evidence="1">
    <location>
        <begin position="42"/>
        <end position="64"/>
    </location>
</feature>
<keyword evidence="1" id="KW-1133">Transmembrane helix</keyword>
<accession>A0A644WV93</accession>
<protein>
    <recommendedName>
        <fullName evidence="2">Phage shock protein PspC N-terminal domain-containing protein</fullName>
    </recommendedName>
</protein>
<comment type="caution">
    <text evidence="3">The sequence shown here is derived from an EMBL/GenBank/DDBJ whole genome shotgun (WGS) entry which is preliminary data.</text>
</comment>
<evidence type="ECO:0000256" key="1">
    <source>
        <dbReference type="SAM" id="Phobius"/>
    </source>
</evidence>
<dbReference type="InterPro" id="IPR007168">
    <property type="entry name" value="Phageshock_PspC_N"/>
</dbReference>
<sequence>MYYDREEDRTLYRERRGMILGVFQGLATWSGLPVLLLRIIGLILLFSVGFVPMAIAYILTALMLPSR</sequence>
<feature type="domain" description="Phage shock protein PspC N-terminal" evidence="2">
    <location>
        <begin position="9"/>
        <end position="66"/>
    </location>
</feature>
<evidence type="ECO:0000259" key="2">
    <source>
        <dbReference type="Pfam" id="PF04024"/>
    </source>
</evidence>
<keyword evidence="1" id="KW-0472">Membrane</keyword>
<proteinExistence type="predicted"/>
<organism evidence="3">
    <name type="scientific">bioreactor metagenome</name>
    <dbReference type="NCBI Taxonomy" id="1076179"/>
    <lineage>
        <taxon>unclassified sequences</taxon>
        <taxon>metagenomes</taxon>
        <taxon>ecological metagenomes</taxon>
    </lineage>
</organism>
<reference evidence="3" key="1">
    <citation type="submission" date="2019-08" db="EMBL/GenBank/DDBJ databases">
        <authorList>
            <person name="Kucharzyk K."/>
            <person name="Murdoch R.W."/>
            <person name="Higgins S."/>
            <person name="Loffler F."/>
        </authorList>
    </citation>
    <scope>NUCLEOTIDE SEQUENCE</scope>
</reference>
<dbReference type="Pfam" id="PF04024">
    <property type="entry name" value="PspC"/>
    <property type="match status" value="1"/>
</dbReference>